<accession>F8QIL5</accession>
<keyword evidence="2" id="KW-1185">Reference proteome</keyword>
<organism evidence="2">
    <name type="scientific">Serpula lacrymans var. lacrymans (strain S7.3)</name>
    <name type="common">Dry rot fungus</name>
    <dbReference type="NCBI Taxonomy" id="936435"/>
    <lineage>
        <taxon>Eukaryota</taxon>
        <taxon>Fungi</taxon>
        <taxon>Dikarya</taxon>
        <taxon>Basidiomycota</taxon>
        <taxon>Agaricomycotina</taxon>
        <taxon>Agaricomycetes</taxon>
        <taxon>Agaricomycetidae</taxon>
        <taxon>Boletales</taxon>
        <taxon>Coniophorineae</taxon>
        <taxon>Serpulaceae</taxon>
        <taxon>Serpula</taxon>
    </lineage>
</organism>
<dbReference type="GO" id="GO:0030515">
    <property type="term" value="F:snoRNA binding"/>
    <property type="evidence" value="ECO:0007669"/>
    <property type="project" value="InterPro"/>
</dbReference>
<protein>
    <submittedName>
        <fullName evidence="1">Uncharacterized protein</fullName>
    </submittedName>
</protein>
<evidence type="ECO:0000313" key="2">
    <source>
        <dbReference type="Proteomes" id="UP000008063"/>
    </source>
</evidence>
<dbReference type="GO" id="GO:0032040">
    <property type="term" value="C:small-subunit processome"/>
    <property type="evidence" value="ECO:0007669"/>
    <property type="project" value="TreeGrafter"/>
</dbReference>
<proteinExistence type="predicted"/>
<dbReference type="InterPro" id="IPR013949">
    <property type="entry name" value="Utp6"/>
</dbReference>
<dbReference type="OrthoDB" id="28112at2759"/>
<evidence type="ECO:0000313" key="1">
    <source>
        <dbReference type="EMBL" id="EGN91854.1"/>
    </source>
</evidence>
<gene>
    <name evidence="1" type="ORF">SERLA73DRAFT_66722</name>
</gene>
<dbReference type="PANTHER" id="PTHR23271">
    <property type="entry name" value="HEPATOCELLULAR CARCINOMA-ASSOCIATED ANTIGEN 66"/>
    <property type="match status" value="1"/>
</dbReference>
<name>F8QIL5_SERL3</name>
<reference evidence="2" key="1">
    <citation type="journal article" date="2011" name="Science">
        <title>The plant cell wall-decomposing machinery underlies the functional diversity of forest fungi.</title>
        <authorList>
            <person name="Eastwood D.C."/>
            <person name="Floudas D."/>
            <person name="Binder M."/>
            <person name="Majcherczyk A."/>
            <person name="Schneider P."/>
            <person name="Aerts A."/>
            <person name="Asiegbu F.O."/>
            <person name="Baker S.E."/>
            <person name="Barry K."/>
            <person name="Bendiksby M."/>
            <person name="Blumentritt M."/>
            <person name="Coutinho P.M."/>
            <person name="Cullen D."/>
            <person name="de Vries R.P."/>
            <person name="Gathman A."/>
            <person name="Goodell B."/>
            <person name="Henrissat B."/>
            <person name="Ihrmark K."/>
            <person name="Kauserud H."/>
            <person name="Kohler A."/>
            <person name="LaButti K."/>
            <person name="Lapidus A."/>
            <person name="Lavin J.L."/>
            <person name="Lee Y.-H."/>
            <person name="Lindquist E."/>
            <person name="Lilly W."/>
            <person name="Lucas S."/>
            <person name="Morin E."/>
            <person name="Murat C."/>
            <person name="Oguiza J.A."/>
            <person name="Park J."/>
            <person name="Pisabarro A.G."/>
            <person name="Riley R."/>
            <person name="Rosling A."/>
            <person name="Salamov A."/>
            <person name="Schmidt O."/>
            <person name="Schmutz J."/>
            <person name="Skrede I."/>
            <person name="Stenlid J."/>
            <person name="Wiebenga A."/>
            <person name="Xie X."/>
            <person name="Kuees U."/>
            <person name="Hibbett D.S."/>
            <person name="Hoffmeister D."/>
            <person name="Hoegberg N."/>
            <person name="Martin F."/>
            <person name="Grigoriev I.V."/>
            <person name="Watkinson S.C."/>
        </authorList>
    </citation>
    <scope>NUCLEOTIDE SEQUENCE [LARGE SCALE GENOMIC DNA]</scope>
    <source>
        <strain evidence="2">strain S7.3</strain>
    </source>
</reference>
<dbReference type="STRING" id="936435.F8QIL5"/>
<sequence>MGLERLRRKRVERLKLPPSHTISDYALVRRQFQIFERALKRFRSDVGLWVQYVEVAKREGAKALVGRILAR</sequence>
<dbReference type="HOGENOM" id="CLU_2741603_0_0_1"/>
<dbReference type="InParanoid" id="F8QIL5"/>
<dbReference type="GO" id="GO:0034388">
    <property type="term" value="C:Pwp2p-containing subcomplex of 90S preribosome"/>
    <property type="evidence" value="ECO:0007669"/>
    <property type="project" value="TreeGrafter"/>
</dbReference>
<dbReference type="AlphaFoldDB" id="F8QIL5"/>
<dbReference type="EMBL" id="GL945528">
    <property type="protein sequence ID" value="EGN91854.1"/>
    <property type="molecule type" value="Genomic_DNA"/>
</dbReference>
<dbReference type="GO" id="GO:0000462">
    <property type="term" value="P:maturation of SSU-rRNA from tricistronic rRNA transcript (SSU-rRNA, 5.8S rRNA, LSU-rRNA)"/>
    <property type="evidence" value="ECO:0007669"/>
    <property type="project" value="InterPro"/>
</dbReference>
<dbReference type="PANTHER" id="PTHR23271:SF1">
    <property type="entry name" value="U3 SMALL NUCLEOLAR RNA-ASSOCIATED PROTEIN 6 HOMOLOG"/>
    <property type="match status" value="1"/>
</dbReference>
<dbReference type="OMA" id="HTISDYA"/>
<dbReference type="Proteomes" id="UP000008063">
    <property type="component" value="Unassembled WGS sequence"/>
</dbReference>